<evidence type="ECO:0008006" key="12">
    <source>
        <dbReference type="Google" id="ProtNLM"/>
    </source>
</evidence>
<dbReference type="InterPro" id="IPR011990">
    <property type="entry name" value="TPR-like_helical_dom_sf"/>
</dbReference>
<keyword evidence="4" id="KW-0479">Metal-binding</keyword>
<evidence type="ECO:0000256" key="7">
    <source>
        <dbReference type="PROSITE-ProRule" id="PRU00134"/>
    </source>
</evidence>
<dbReference type="PROSITE" id="PS01360">
    <property type="entry name" value="ZF_MYND_1"/>
    <property type="match status" value="1"/>
</dbReference>
<evidence type="ECO:0000256" key="1">
    <source>
        <dbReference type="ARBA" id="ARBA00022603"/>
    </source>
</evidence>
<dbReference type="SMART" id="SM00317">
    <property type="entry name" value="SET"/>
    <property type="match status" value="1"/>
</dbReference>
<evidence type="ECO:0000256" key="6">
    <source>
        <dbReference type="ARBA" id="ARBA00022833"/>
    </source>
</evidence>
<dbReference type="InterPro" id="IPR002893">
    <property type="entry name" value="Znf_MYND"/>
</dbReference>
<dbReference type="GO" id="GO:0032259">
    <property type="term" value="P:methylation"/>
    <property type="evidence" value="ECO:0007669"/>
    <property type="project" value="UniProtKB-KW"/>
</dbReference>
<dbReference type="InterPro" id="IPR001214">
    <property type="entry name" value="SET_dom"/>
</dbReference>
<dbReference type="Pfam" id="PF01753">
    <property type="entry name" value="zf-MYND"/>
    <property type="match status" value="1"/>
</dbReference>
<dbReference type="PROSITE" id="PS50280">
    <property type="entry name" value="SET"/>
    <property type="match status" value="1"/>
</dbReference>
<evidence type="ECO:0000313" key="11">
    <source>
        <dbReference type="Proteomes" id="UP001209570"/>
    </source>
</evidence>
<dbReference type="AlphaFoldDB" id="A0AAD5M5P4"/>
<dbReference type="Gene3D" id="1.10.220.160">
    <property type="match status" value="1"/>
</dbReference>
<comment type="caution">
    <text evidence="10">The sequence shown here is derived from an EMBL/GenBank/DDBJ whole genome shotgun (WGS) entry which is preliminary data.</text>
</comment>
<proteinExistence type="predicted"/>
<dbReference type="PROSITE" id="PS50865">
    <property type="entry name" value="ZF_MYND_2"/>
    <property type="match status" value="1"/>
</dbReference>
<dbReference type="PANTHER" id="PTHR12197:SF251">
    <property type="entry name" value="EG:BACR7C10.4 PROTEIN"/>
    <property type="match status" value="1"/>
</dbReference>
<dbReference type="Pfam" id="PF00856">
    <property type="entry name" value="SET"/>
    <property type="match status" value="1"/>
</dbReference>
<feature type="domain" description="MYND-type" evidence="9">
    <location>
        <begin position="57"/>
        <end position="99"/>
    </location>
</feature>
<keyword evidence="11" id="KW-1185">Reference proteome</keyword>
<dbReference type="Gene3D" id="6.10.140.2220">
    <property type="match status" value="1"/>
</dbReference>
<dbReference type="FunFam" id="2.170.270.10:FF:000013">
    <property type="entry name" value="Histone-lysine N-methyltransferase SMYD1 isoform 1"/>
    <property type="match status" value="1"/>
</dbReference>
<dbReference type="SUPFAM" id="SSF82199">
    <property type="entry name" value="SET domain"/>
    <property type="match status" value="1"/>
</dbReference>
<feature type="domain" description="SET" evidence="8">
    <location>
        <begin position="17"/>
        <end position="263"/>
    </location>
</feature>
<sequence length="486" mass="54158">MSPSPSTDMEDMAASAAPFRVTTDASKGRCAVASRRLAAGSTLLVAPAFAAVSTTSCNGCLVPPAGARLQRCSGCRLARYCSRQCQRRDWTDGLHALECSAWKTVPLDRRETAAQTLLLVLRLAARLWFHRAPSGTDADDVLALRAHADDHSAAQLHEFEHMARLVLALLARSKFVGPSSDLATLERRWLPDVVRLFCRVNCNAFTVCDDVNRATGLGVFPQAALLNHSCAPNCVVSFEAPARARVRVIRDVQAGDELTISYVELFESTPRRRDVLRRSYFFHCRCPRCERAAAEPSEDQWLDGYQCADAACREGVAVVEPAEAALVCVTCRRKGRSLAELEPLEARWRSLRATGANAAEQWRRLRDAWAFASETLRLHARNARLAALARDLGNHAIDHKPEGTTAIDWLQREWEATRWLLPALALPSRGLLHFQLAKLYREERRDQQAIDHFRRALETLAVAYGREHPLVLTIEALLHESMRDPS</sequence>
<organism evidence="10 11">
    <name type="scientific">Pythium insidiosum</name>
    <name type="common">Pythiosis disease agent</name>
    <dbReference type="NCBI Taxonomy" id="114742"/>
    <lineage>
        <taxon>Eukaryota</taxon>
        <taxon>Sar</taxon>
        <taxon>Stramenopiles</taxon>
        <taxon>Oomycota</taxon>
        <taxon>Peronosporomycetes</taxon>
        <taxon>Pythiales</taxon>
        <taxon>Pythiaceae</taxon>
        <taxon>Pythium</taxon>
    </lineage>
</organism>
<dbReference type="EMBL" id="JAKCXM010000337">
    <property type="protein sequence ID" value="KAJ0395574.1"/>
    <property type="molecule type" value="Genomic_DNA"/>
</dbReference>
<dbReference type="InterPro" id="IPR050869">
    <property type="entry name" value="H3K4_H4K5_MeTrfase"/>
</dbReference>
<evidence type="ECO:0000256" key="4">
    <source>
        <dbReference type="ARBA" id="ARBA00022723"/>
    </source>
</evidence>
<dbReference type="Gene3D" id="2.170.270.10">
    <property type="entry name" value="SET domain"/>
    <property type="match status" value="1"/>
</dbReference>
<keyword evidence="5 7" id="KW-0863">Zinc-finger</keyword>
<keyword evidence="1" id="KW-0489">Methyltransferase</keyword>
<dbReference type="PANTHER" id="PTHR12197">
    <property type="entry name" value="HISTONE-LYSINE N-METHYLTRANSFERASE SMYD"/>
    <property type="match status" value="1"/>
</dbReference>
<keyword evidence="3" id="KW-0949">S-adenosyl-L-methionine</keyword>
<evidence type="ECO:0000259" key="8">
    <source>
        <dbReference type="PROSITE" id="PS50280"/>
    </source>
</evidence>
<accession>A0AAD5M5P4</accession>
<keyword evidence="2" id="KW-0808">Transferase</keyword>
<evidence type="ECO:0000256" key="5">
    <source>
        <dbReference type="ARBA" id="ARBA00022771"/>
    </source>
</evidence>
<gene>
    <name evidence="10" type="ORF">P43SY_000682</name>
</gene>
<dbReference type="InterPro" id="IPR046341">
    <property type="entry name" value="SET_dom_sf"/>
</dbReference>
<evidence type="ECO:0000259" key="9">
    <source>
        <dbReference type="PROSITE" id="PS50865"/>
    </source>
</evidence>
<dbReference type="Proteomes" id="UP001209570">
    <property type="component" value="Unassembled WGS sequence"/>
</dbReference>
<dbReference type="Gene3D" id="1.25.40.10">
    <property type="entry name" value="Tetratricopeptide repeat domain"/>
    <property type="match status" value="1"/>
</dbReference>
<dbReference type="GO" id="GO:0008270">
    <property type="term" value="F:zinc ion binding"/>
    <property type="evidence" value="ECO:0007669"/>
    <property type="project" value="UniProtKB-KW"/>
</dbReference>
<protein>
    <recommendedName>
        <fullName evidence="12">SET domain-containing protein</fullName>
    </recommendedName>
</protein>
<evidence type="ECO:0000256" key="3">
    <source>
        <dbReference type="ARBA" id="ARBA00022691"/>
    </source>
</evidence>
<evidence type="ECO:0000313" key="10">
    <source>
        <dbReference type="EMBL" id="KAJ0395574.1"/>
    </source>
</evidence>
<dbReference type="GO" id="GO:0008168">
    <property type="term" value="F:methyltransferase activity"/>
    <property type="evidence" value="ECO:0007669"/>
    <property type="project" value="UniProtKB-KW"/>
</dbReference>
<name>A0AAD5M5P4_PYTIN</name>
<dbReference type="GO" id="GO:0005634">
    <property type="term" value="C:nucleus"/>
    <property type="evidence" value="ECO:0007669"/>
    <property type="project" value="TreeGrafter"/>
</dbReference>
<reference evidence="10" key="1">
    <citation type="submission" date="2021-12" db="EMBL/GenBank/DDBJ databases">
        <title>Prjna785345.</title>
        <authorList>
            <person name="Rujirawat T."/>
            <person name="Krajaejun T."/>
        </authorList>
    </citation>
    <scope>NUCLEOTIDE SEQUENCE</scope>
    <source>
        <strain evidence="10">Pi057C3</strain>
    </source>
</reference>
<evidence type="ECO:0000256" key="2">
    <source>
        <dbReference type="ARBA" id="ARBA00022679"/>
    </source>
</evidence>
<keyword evidence="6" id="KW-0862">Zinc</keyword>